<sequence>MLQQHVDTQAAWRAIASPAPGAKRIDGYQACDIAQLCQAPLRCADAQGNECELSVDQARALIDEQLEMAAADPRKRFIFLDLHVDRLQSSRPIAQSSNYR</sequence>
<evidence type="ECO:0000313" key="1">
    <source>
        <dbReference type="EMBL" id="VVM15224.1"/>
    </source>
</evidence>
<reference evidence="1" key="1">
    <citation type="submission" date="2019-09" db="EMBL/GenBank/DDBJ databases">
        <authorList>
            <person name="Chandra G."/>
            <person name="Truman W A."/>
        </authorList>
    </citation>
    <scope>NUCLEOTIDE SEQUENCE</scope>
    <source>
        <strain evidence="1">PS683</strain>
    </source>
</reference>
<gene>
    <name evidence="1" type="ORF">PS683_03539</name>
</gene>
<dbReference type="EMBL" id="LR700645">
    <property type="protein sequence ID" value="VVM15224.1"/>
    <property type="molecule type" value="Genomic_DNA"/>
</dbReference>
<protein>
    <submittedName>
        <fullName evidence="1">Uncharacterized protein</fullName>
    </submittedName>
</protein>
<name>A0A5E6UWL6_PSEFL</name>
<accession>A0A5E6UWL6</accession>
<proteinExistence type="predicted"/>
<organism evidence="1">
    <name type="scientific">Pseudomonas fluorescens</name>
    <dbReference type="NCBI Taxonomy" id="294"/>
    <lineage>
        <taxon>Bacteria</taxon>
        <taxon>Pseudomonadati</taxon>
        <taxon>Pseudomonadota</taxon>
        <taxon>Gammaproteobacteria</taxon>
        <taxon>Pseudomonadales</taxon>
        <taxon>Pseudomonadaceae</taxon>
        <taxon>Pseudomonas</taxon>
    </lineage>
</organism>
<dbReference type="AlphaFoldDB" id="A0A5E6UWL6"/>